<dbReference type="Proteomes" id="UP000306798">
    <property type="component" value="Unassembled WGS sequence"/>
</dbReference>
<evidence type="ECO:0000313" key="2">
    <source>
        <dbReference type="Proteomes" id="UP000306798"/>
    </source>
</evidence>
<proteinExistence type="predicted"/>
<gene>
    <name evidence="1" type="ORF">E5991_00250</name>
</gene>
<dbReference type="AlphaFoldDB" id="A0A4S4FE54"/>
<evidence type="ECO:0000313" key="1">
    <source>
        <dbReference type="EMBL" id="THG27922.1"/>
    </source>
</evidence>
<name>A0A4S4FE54_9BIFI</name>
<organism evidence="1 2">
    <name type="scientific">Bifidobacterium pseudolongum</name>
    <dbReference type="NCBI Taxonomy" id="1694"/>
    <lineage>
        <taxon>Bacteria</taxon>
        <taxon>Bacillati</taxon>
        <taxon>Actinomycetota</taxon>
        <taxon>Actinomycetes</taxon>
        <taxon>Bifidobacteriales</taxon>
        <taxon>Bifidobacteriaceae</taxon>
        <taxon>Bifidobacterium</taxon>
    </lineage>
</organism>
<accession>A0A4S4FE54</accession>
<dbReference type="RefSeq" id="WP_095507815.1">
    <property type="nucleotide sequence ID" value="NZ_CP022544.1"/>
</dbReference>
<comment type="caution">
    <text evidence="1">The sequence shown here is derived from an EMBL/GenBank/DDBJ whole genome shotgun (WGS) entry which is preliminary data.</text>
</comment>
<sequence>MKKTYHFEIEIDVKPFNPESESMPDCTGLWVDCEGDVWLVNDDLTATAIRIDGIWMNPSEPEYWVTTNRYDRYAPFTRVVGVTTDKEEA</sequence>
<reference evidence="1 2" key="1">
    <citation type="submission" date="2019-04" db="EMBL/GenBank/DDBJ databases">
        <title>Microbes associate with the intestines of laboratory mice.</title>
        <authorList>
            <person name="Navarre W."/>
            <person name="Wong E."/>
            <person name="Huang K.C."/>
            <person name="Tropini C."/>
            <person name="Ng K."/>
            <person name="Yu B."/>
        </authorList>
    </citation>
    <scope>NUCLEOTIDE SEQUENCE [LARGE SCALE GENOMIC DNA]</scope>
    <source>
        <strain evidence="1 2">NM87_A27A</strain>
    </source>
</reference>
<protein>
    <submittedName>
        <fullName evidence="1">Uncharacterized protein</fullName>
    </submittedName>
</protein>
<dbReference type="EMBL" id="SSTF01000001">
    <property type="protein sequence ID" value="THG27922.1"/>
    <property type="molecule type" value="Genomic_DNA"/>
</dbReference>